<feature type="domain" description="Alpha-D-phosphohexomutase alpha/beta/alpha" evidence="8">
    <location>
        <begin position="6"/>
        <end position="136"/>
    </location>
</feature>
<keyword evidence="5" id="KW-0460">Magnesium</keyword>
<keyword evidence="12" id="KW-1185">Reference proteome</keyword>
<dbReference type="Gene3D" id="3.40.120.10">
    <property type="entry name" value="Alpha-D-Glucose-1,6-Bisphosphate, subunit A, domain 3"/>
    <property type="match status" value="3"/>
</dbReference>
<feature type="domain" description="Alpha-D-phosphohexomutase alpha/beta/alpha" evidence="10">
    <location>
        <begin position="266"/>
        <end position="380"/>
    </location>
</feature>
<dbReference type="KEGG" id="ddf:DEFDS_0735"/>
<dbReference type="InterPro" id="IPR005844">
    <property type="entry name" value="A-D-PHexomutase_a/b/a-I"/>
</dbReference>
<evidence type="ECO:0000256" key="4">
    <source>
        <dbReference type="ARBA" id="ARBA00022723"/>
    </source>
</evidence>
<gene>
    <name evidence="11" type="ordered locus">DEFDS_0735</name>
</gene>
<evidence type="ECO:0000256" key="5">
    <source>
        <dbReference type="ARBA" id="ARBA00022842"/>
    </source>
</evidence>
<feature type="domain" description="Alpha-D-phosphohexomutase alpha/beta/alpha" evidence="9">
    <location>
        <begin position="164"/>
        <end position="261"/>
    </location>
</feature>
<dbReference type="InterPro" id="IPR005845">
    <property type="entry name" value="A-D-PHexomutase_a/b/a-II"/>
</dbReference>
<keyword evidence="6 11" id="KW-0413">Isomerase</keyword>
<dbReference type="EC" id="5.4.2.8" evidence="11"/>
<organism evidence="11 12">
    <name type="scientific">Deferribacter desulfuricans (strain DSM 14783 / JCM 11476 / NBRC 101012 / SSM1)</name>
    <dbReference type="NCBI Taxonomy" id="639282"/>
    <lineage>
        <taxon>Bacteria</taxon>
        <taxon>Pseudomonadati</taxon>
        <taxon>Deferribacterota</taxon>
        <taxon>Deferribacteres</taxon>
        <taxon>Deferribacterales</taxon>
        <taxon>Deferribacteraceae</taxon>
        <taxon>Deferribacter</taxon>
    </lineage>
</organism>
<dbReference type="HOGENOM" id="CLU_016950_9_1_0"/>
<dbReference type="Pfam" id="PF02879">
    <property type="entry name" value="PGM_PMM_II"/>
    <property type="match status" value="1"/>
</dbReference>
<evidence type="ECO:0000313" key="11">
    <source>
        <dbReference type="EMBL" id="BAI80214.1"/>
    </source>
</evidence>
<dbReference type="CDD" id="cd03089">
    <property type="entry name" value="PMM_PGM"/>
    <property type="match status" value="1"/>
</dbReference>
<evidence type="ECO:0000259" key="8">
    <source>
        <dbReference type="Pfam" id="PF02878"/>
    </source>
</evidence>
<dbReference type="SUPFAM" id="SSF53738">
    <property type="entry name" value="Phosphoglucomutase, first 3 domains"/>
    <property type="match status" value="3"/>
</dbReference>
<dbReference type="eggNOG" id="COG1109">
    <property type="taxonomic scope" value="Bacteria"/>
</dbReference>
<dbReference type="InterPro" id="IPR016055">
    <property type="entry name" value="A-D-PHexomutase_a/b/a-I/II/III"/>
</dbReference>
<comment type="similarity">
    <text evidence="2">Belongs to the phosphohexose mutase family.</text>
</comment>
<dbReference type="GO" id="GO:0005975">
    <property type="term" value="P:carbohydrate metabolic process"/>
    <property type="evidence" value="ECO:0007669"/>
    <property type="project" value="InterPro"/>
</dbReference>
<dbReference type="Pfam" id="PF00408">
    <property type="entry name" value="PGM_PMM_IV"/>
    <property type="match status" value="1"/>
</dbReference>
<dbReference type="Gene3D" id="3.30.310.50">
    <property type="entry name" value="Alpha-D-phosphohexomutase, C-terminal domain"/>
    <property type="match status" value="1"/>
</dbReference>
<accession>D3PC91</accession>
<protein>
    <submittedName>
        <fullName evidence="11">Phosphomannomutase</fullName>
        <ecNumber evidence="11">5.4.2.8</ecNumber>
    </submittedName>
</protein>
<keyword evidence="3" id="KW-0597">Phosphoprotein</keyword>
<name>D3PC91_DEFDS</name>
<evidence type="ECO:0000259" key="7">
    <source>
        <dbReference type="Pfam" id="PF00408"/>
    </source>
</evidence>
<dbReference type="InterPro" id="IPR036900">
    <property type="entry name" value="A-D-PHexomutase_C_sf"/>
</dbReference>
<dbReference type="EMBL" id="AP011529">
    <property type="protein sequence ID" value="BAI80214.1"/>
    <property type="molecule type" value="Genomic_DNA"/>
</dbReference>
<evidence type="ECO:0000259" key="10">
    <source>
        <dbReference type="Pfam" id="PF02880"/>
    </source>
</evidence>
<dbReference type="PRINTS" id="PR00509">
    <property type="entry name" value="PGMPMM"/>
</dbReference>
<sequence>MIDRGIFRQYDIRGVVPDNFNKEVIKQIANTFAYQVKEETGKENPTVTVGRDVRLSSDELFEGVKEGLIDAGVNVVELGRCPTPVTYFSAFHLNPDGFIMITGSHNPPEYNGMKFGIGKTTFHSEKIQSVYENIMKYGYRKSDKKGTVSNYDIVSAYIDWNVEHFKELKEKIDNLGKKIKVVIDAGNGVASRVAPEIFKRLGVDTVELYCEEDGRFPNHHPDPTVEANLKDLIETVKKESADFGIGYDGDADRIGVVDESGNIVWGDMLLIVYTKELKKFYEKPKVIADVKASQVFFDYAKKIGAEPIMWKTGHSLIKNKLKETNAELAGEMSGHIFFNDRYFGYDDAIYSSVRFLEAYVNNLIDKKVEKVSDLLSDVPKVYNTPEIRFECPEDKKFEIVKKLTELFKEYKDNGKYNIKDIIDIDGIRVIFEDGWGLLRASNTQPVLVMRFEASSKDKMAEYQNIIESELKNLI</sequence>
<keyword evidence="4" id="KW-0479">Metal-binding</keyword>
<evidence type="ECO:0000256" key="6">
    <source>
        <dbReference type="ARBA" id="ARBA00023235"/>
    </source>
</evidence>
<dbReference type="Pfam" id="PF02878">
    <property type="entry name" value="PGM_PMM_I"/>
    <property type="match status" value="1"/>
</dbReference>
<evidence type="ECO:0000259" key="9">
    <source>
        <dbReference type="Pfam" id="PF02879"/>
    </source>
</evidence>
<comment type="cofactor">
    <cofactor evidence="1">
        <name>Mg(2+)</name>
        <dbReference type="ChEBI" id="CHEBI:18420"/>
    </cofactor>
</comment>
<dbReference type="SUPFAM" id="SSF55957">
    <property type="entry name" value="Phosphoglucomutase, C-terminal domain"/>
    <property type="match status" value="1"/>
</dbReference>
<evidence type="ECO:0000256" key="3">
    <source>
        <dbReference type="ARBA" id="ARBA00022553"/>
    </source>
</evidence>
<dbReference type="Proteomes" id="UP000001520">
    <property type="component" value="Chromosome"/>
</dbReference>
<dbReference type="InterPro" id="IPR005843">
    <property type="entry name" value="A-D-PHexomutase_C"/>
</dbReference>
<evidence type="ECO:0000256" key="1">
    <source>
        <dbReference type="ARBA" id="ARBA00001946"/>
    </source>
</evidence>
<evidence type="ECO:0000313" key="12">
    <source>
        <dbReference type="Proteomes" id="UP000001520"/>
    </source>
</evidence>
<dbReference type="GO" id="GO:0046872">
    <property type="term" value="F:metal ion binding"/>
    <property type="evidence" value="ECO:0007669"/>
    <property type="project" value="UniProtKB-KW"/>
</dbReference>
<dbReference type="GO" id="GO:0004615">
    <property type="term" value="F:phosphomannomutase activity"/>
    <property type="evidence" value="ECO:0007669"/>
    <property type="project" value="UniProtKB-EC"/>
</dbReference>
<dbReference type="Pfam" id="PF02880">
    <property type="entry name" value="PGM_PMM_III"/>
    <property type="match status" value="1"/>
</dbReference>
<evidence type="ECO:0000256" key="2">
    <source>
        <dbReference type="ARBA" id="ARBA00010231"/>
    </source>
</evidence>
<dbReference type="AlphaFoldDB" id="D3PC91"/>
<dbReference type="RefSeq" id="WP_013007462.1">
    <property type="nucleotide sequence ID" value="NC_013939.1"/>
</dbReference>
<dbReference type="PANTHER" id="PTHR43771:SF2">
    <property type="entry name" value="PHOSPHOMANNOMUTASE_PHOSPHOGLUCOMUTASE"/>
    <property type="match status" value="1"/>
</dbReference>
<dbReference type="InterPro" id="IPR005846">
    <property type="entry name" value="A-D-PHexomutase_a/b/a-III"/>
</dbReference>
<proteinExistence type="inferred from homology"/>
<dbReference type="InterPro" id="IPR005841">
    <property type="entry name" value="Alpha-D-phosphohexomutase_SF"/>
</dbReference>
<dbReference type="STRING" id="639282.DEFDS_0735"/>
<dbReference type="PANTHER" id="PTHR43771">
    <property type="entry name" value="PHOSPHOMANNOMUTASE"/>
    <property type="match status" value="1"/>
</dbReference>
<feature type="domain" description="Alpha-D-phosphohexomutase C-terminal" evidence="7">
    <location>
        <begin position="386"/>
        <end position="464"/>
    </location>
</feature>
<reference evidence="11 12" key="1">
    <citation type="journal article" date="2010" name="DNA Res.">
        <title>Bacterial lifestyle in a deep-sea hydrothermal vent chimney revealed by the genome sequence of the thermophilic bacterium Deferribacter desulfuricans SSM1.</title>
        <authorList>
            <person name="Takaki Y."/>
            <person name="Shimamura S."/>
            <person name="Nakagawa S."/>
            <person name="Fukuhara Y."/>
            <person name="Horikawa H."/>
            <person name="Ankai A."/>
            <person name="Harada T."/>
            <person name="Hosoyama A."/>
            <person name="Oguchi A."/>
            <person name="Fukui S."/>
            <person name="Fujita N."/>
            <person name="Takami H."/>
            <person name="Takai K."/>
        </authorList>
    </citation>
    <scope>NUCLEOTIDE SEQUENCE [LARGE SCALE GENOMIC DNA]</scope>
    <source>
        <strain evidence="12">DSM 14783 / JCM 11476 / NBRC 101012 / SSM1</strain>
    </source>
</reference>